<feature type="repeat" description="Cys-rich GLG1" evidence="8">
    <location>
        <begin position="27"/>
        <end position="94"/>
    </location>
</feature>
<gene>
    <name evidence="9" type="primary">106074868</name>
</gene>
<evidence type="ECO:0000256" key="8">
    <source>
        <dbReference type="PROSITE-ProRule" id="PRU00622"/>
    </source>
</evidence>
<dbReference type="Proteomes" id="UP000076420">
    <property type="component" value="Unassembled WGS sequence"/>
</dbReference>
<keyword evidence="4" id="KW-0677">Repeat</keyword>
<sequence>MIQKFCAADQNEDDIMSCLKSNKNAIDFDDRCRQIVLRRQIEQSQDYRLNPHLQKACRLDIPKYCSQLYDGVSKDKEMDGVVIDCLKKQYAKKANVSRHNF</sequence>
<dbReference type="GO" id="GO:0000139">
    <property type="term" value="C:Golgi membrane"/>
    <property type="evidence" value="ECO:0007669"/>
    <property type="project" value="InterPro"/>
</dbReference>
<dbReference type="VEuPathDB" id="VectorBase:BGLB021519"/>
<proteinExistence type="predicted"/>
<dbReference type="STRING" id="6526.A0A2C9KMV1"/>
<dbReference type="KEGG" id="bgt:106074868"/>
<dbReference type="AlphaFoldDB" id="A0A2C9KMV1"/>
<evidence type="ECO:0000313" key="9">
    <source>
        <dbReference type="EnsemblMetazoa" id="BGLB021519-PA"/>
    </source>
</evidence>
<dbReference type="InterPro" id="IPR017873">
    <property type="entry name" value="Cys-rich_GLG1_repeat_euk"/>
</dbReference>
<dbReference type="EnsemblMetazoa" id="BGLB021519-RA">
    <property type="protein sequence ID" value="BGLB021519-PA"/>
    <property type="gene ID" value="BGLB021519"/>
</dbReference>
<dbReference type="InterPro" id="IPR039728">
    <property type="entry name" value="GLG1"/>
</dbReference>
<name>A0A2C9KMV1_BIOGL</name>
<keyword evidence="2" id="KW-0812">Transmembrane</keyword>
<accession>A0A2C9KMV1</accession>
<dbReference type="PANTHER" id="PTHR11884">
    <property type="entry name" value="SELECTIN LIGAND RELATED"/>
    <property type="match status" value="1"/>
</dbReference>
<dbReference type="PROSITE" id="PS51289">
    <property type="entry name" value="GLG1_C_RICH"/>
    <property type="match status" value="1"/>
</dbReference>
<reference evidence="9" key="1">
    <citation type="submission" date="2020-05" db="UniProtKB">
        <authorList>
            <consortium name="EnsemblMetazoa"/>
        </authorList>
    </citation>
    <scope>IDENTIFICATION</scope>
    <source>
        <strain evidence="9">BB02</strain>
    </source>
</reference>
<dbReference type="Pfam" id="PF00839">
    <property type="entry name" value="Cys_rich_FGFR"/>
    <property type="match status" value="1"/>
</dbReference>
<evidence type="ECO:0000256" key="2">
    <source>
        <dbReference type="ARBA" id="ARBA00022692"/>
    </source>
</evidence>
<evidence type="ECO:0000313" key="10">
    <source>
        <dbReference type="Proteomes" id="UP000076420"/>
    </source>
</evidence>
<keyword evidence="6" id="KW-0472">Membrane</keyword>
<dbReference type="GO" id="GO:0017134">
    <property type="term" value="F:fibroblast growth factor binding"/>
    <property type="evidence" value="ECO:0007669"/>
    <property type="project" value="TreeGrafter"/>
</dbReference>
<evidence type="ECO:0000256" key="4">
    <source>
        <dbReference type="ARBA" id="ARBA00022737"/>
    </source>
</evidence>
<dbReference type="InterPro" id="IPR001893">
    <property type="entry name" value="Cys-rich_GLG1_repeat"/>
</dbReference>
<keyword evidence="7" id="KW-0325">Glycoprotein</keyword>
<keyword evidence="5" id="KW-1133">Transmembrane helix</keyword>
<keyword evidence="3" id="KW-0732">Signal</keyword>
<comment type="subcellular location">
    <subcellularLocation>
        <location evidence="1">Membrane</location>
        <topology evidence="1">Single-pass type I membrane protein</topology>
    </subcellularLocation>
</comment>
<dbReference type="PANTHER" id="PTHR11884:SF1">
    <property type="entry name" value="GOLGI APPARATUS PROTEIN 1"/>
    <property type="match status" value="1"/>
</dbReference>
<protein>
    <submittedName>
        <fullName evidence="9">Uncharacterized protein</fullName>
    </submittedName>
</protein>
<evidence type="ECO:0000256" key="5">
    <source>
        <dbReference type="ARBA" id="ARBA00022989"/>
    </source>
</evidence>
<dbReference type="VEuPathDB" id="VectorBase:BGLAX_026821"/>
<organism evidence="9 10">
    <name type="scientific">Biomphalaria glabrata</name>
    <name type="common">Bloodfluke planorb</name>
    <name type="synonym">Freshwater snail</name>
    <dbReference type="NCBI Taxonomy" id="6526"/>
    <lineage>
        <taxon>Eukaryota</taxon>
        <taxon>Metazoa</taxon>
        <taxon>Spiralia</taxon>
        <taxon>Lophotrochozoa</taxon>
        <taxon>Mollusca</taxon>
        <taxon>Gastropoda</taxon>
        <taxon>Heterobranchia</taxon>
        <taxon>Euthyneura</taxon>
        <taxon>Panpulmonata</taxon>
        <taxon>Hygrophila</taxon>
        <taxon>Lymnaeoidea</taxon>
        <taxon>Planorbidae</taxon>
        <taxon>Biomphalaria</taxon>
    </lineage>
</organism>
<evidence type="ECO:0000256" key="1">
    <source>
        <dbReference type="ARBA" id="ARBA00004479"/>
    </source>
</evidence>
<evidence type="ECO:0000256" key="7">
    <source>
        <dbReference type="ARBA" id="ARBA00023180"/>
    </source>
</evidence>
<evidence type="ECO:0000256" key="3">
    <source>
        <dbReference type="ARBA" id="ARBA00022729"/>
    </source>
</evidence>
<evidence type="ECO:0000256" key="6">
    <source>
        <dbReference type="ARBA" id="ARBA00023136"/>
    </source>
</evidence>